<feature type="region of interest" description="Disordered" evidence="1">
    <location>
        <begin position="371"/>
        <end position="426"/>
    </location>
</feature>
<evidence type="ECO:0000313" key="2">
    <source>
        <dbReference type="EMBL" id="VDD97181.1"/>
    </source>
</evidence>
<reference evidence="4" key="1">
    <citation type="submission" date="2017-02" db="UniProtKB">
        <authorList>
            <consortium name="WormBaseParasite"/>
        </authorList>
    </citation>
    <scope>IDENTIFICATION</scope>
</reference>
<protein>
    <submittedName>
        <fullName evidence="4">C2H2-type domain-containing protein</fullName>
    </submittedName>
</protein>
<name>A0A0N4VP36_ENTVE</name>
<feature type="region of interest" description="Disordered" evidence="1">
    <location>
        <begin position="105"/>
        <end position="124"/>
    </location>
</feature>
<gene>
    <name evidence="2" type="ORF">EVEC_LOCUS11932</name>
</gene>
<feature type="compositionally biased region" description="Polar residues" evidence="1">
    <location>
        <begin position="108"/>
        <end position="120"/>
    </location>
</feature>
<sequence length="573" mass="61743">AAAAAAINVGATGYDHTTATAAAAAAAAAAARFQQFVTFGDSLNGQQIPTNPILCYQPQQSSCENLSTTTPTAACSEEIGTYNSSPSRVTQPTYYPGFQEIPQVPVFSGTNSGRNTPTVETENETDERVMCMACRGVYPSRRSLTGHIGRNEKCREIIGRNYLDQLGGCADKVSVSGSPAGTVGPTETISPICPYCDRFISHYKGNIRRHINQCLKSDKSRAKKMGGRKQENEFGGNGYNNNLEGYDGYRPHMLTTTSLGETHWSNPSNVNAQPSSQVSYTKDGKNNDDPYMCSVCDFVTVYKGNMKRHLSTCHSITEEDLGDGGLDSLRVSRRSGDLHAKIGKVSRGRRPKSVQLQDECRKKAKMELLKGCSPAVSESTAGPSDTKSPASSSGNIMEGFADSNSNSSSSVQEHFKADSDCQSQSTTINDLPNIVETESSGDANVYTSQHPEEHQQTCDISDSKLSVPSAVYSVDNTPLVDGLNRNTGNTTSTSNIDEIINAVASNQLGNVSKKPVRQAKTPKNSGRRLVAPKAVCNVEEVRGYWEPEQINSNSSNFSATYFPKFPNSQFAGN</sequence>
<organism evidence="4">
    <name type="scientific">Enterobius vermicularis</name>
    <name type="common">Human pinworm</name>
    <dbReference type="NCBI Taxonomy" id="51028"/>
    <lineage>
        <taxon>Eukaryota</taxon>
        <taxon>Metazoa</taxon>
        <taxon>Ecdysozoa</taxon>
        <taxon>Nematoda</taxon>
        <taxon>Chromadorea</taxon>
        <taxon>Rhabditida</taxon>
        <taxon>Spirurina</taxon>
        <taxon>Oxyuridomorpha</taxon>
        <taxon>Oxyuroidea</taxon>
        <taxon>Oxyuridae</taxon>
        <taxon>Enterobius</taxon>
    </lineage>
</organism>
<accession>A0A0N4VP36</accession>
<dbReference type="OrthoDB" id="5843400at2759"/>
<dbReference type="Proteomes" id="UP000274131">
    <property type="component" value="Unassembled WGS sequence"/>
</dbReference>
<dbReference type="AlphaFoldDB" id="A0A0N4VP36"/>
<dbReference type="Pfam" id="PF13909">
    <property type="entry name" value="zf-H2C2_5"/>
    <property type="match status" value="1"/>
</dbReference>
<proteinExistence type="predicted"/>
<dbReference type="EMBL" id="UXUI01013005">
    <property type="protein sequence ID" value="VDD97181.1"/>
    <property type="molecule type" value="Genomic_DNA"/>
</dbReference>
<evidence type="ECO:0000313" key="4">
    <source>
        <dbReference type="WBParaSite" id="EVEC_0001275901-mRNA-1"/>
    </source>
</evidence>
<dbReference type="WBParaSite" id="EVEC_0001275901-mRNA-1">
    <property type="protein sequence ID" value="EVEC_0001275901-mRNA-1"/>
    <property type="gene ID" value="EVEC_0001275901"/>
</dbReference>
<reference evidence="2 3" key="2">
    <citation type="submission" date="2018-10" db="EMBL/GenBank/DDBJ databases">
        <authorList>
            <consortium name="Pathogen Informatics"/>
        </authorList>
    </citation>
    <scope>NUCLEOTIDE SEQUENCE [LARGE SCALE GENOMIC DNA]</scope>
</reference>
<keyword evidence="3" id="KW-1185">Reference proteome</keyword>
<feature type="compositionally biased region" description="Polar residues" evidence="1">
    <location>
        <begin position="376"/>
        <end position="395"/>
    </location>
</feature>
<evidence type="ECO:0000313" key="3">
    <source>
        <dbReference type="Proteomes" id="UP000274131"/>
    </source>
</evidence>
<evidence type="ECO:0000256" key="1">
    <source>
        <dbReference type="SAM" id="MobiDB-lite"/>
    </source>
</evidence>
<dbReference type="STRING" id="51028.A0A0N4VP36"/>